<reference evidence="1 2" key="1">
    <citation type="submission" date="2020-03" db="EMBL/GenBank/DDBJ databases">
        <title>Complete genome of Arcanobacterium buesumensis sp. nov. strain 2701.</title>
        <authorList>
            <person name="Borowiak M."/>
            <person name="Alssahen M."/>
            <person name="Laemmler C."/>
            <person name="Malorny B."/>
            <person name="Hassan A."/>
            <person name="Prenger-Berninghoff E."/>
            <person name="Ploetz M."/>
            <person name="Abdulmawjood A."/>
        </authorList>
    </citation>
    <scope>NUCLEOTIDE SEQUENCE [LARGE SCALE GENOMIC DNA]</scope>
    <source>
        <strain evidence="1 2">2701</strain>
    </source>
</reference>
<accession>A0A6H2EKR9</accession>
<dbReference type="RefSeq" id="WP_168917268.1">
    <property type="nucleotide sequence ID" value="NZ_CP050804.1"/>
</dbReference>
<dbReference type="InterPro" id="IPR027417">
    <property type="entry name" value="P-loop_NTPase"/>
</dbReference>
<protein>
    <submittedName>
        <fullName evidence="1">Uncharacterized protein</fullName>
    </submittedName>
</protein>
<dbReference type="KEGG" id="arca:HC352_01525"/>
<organism evidence="1 2">
    <name type="scientific">Arcanobacterium buesumense</name>
    <dbReference type="NCBI Taxonomy" id="2722751"/>
    <lineage>
        <taxon>Bacteria</taxon>
        <taxon>Bacillati</taxon>
        <taxon>Actinomycetota</taxon>
        <taxon>Actinomycetes</taxon>
        <taxon>Actinomycetales</taxon>
        <taxon>Actinomycetaceae</taxon>
        <taxon>Arcanobacterium</taxon>
    </lineage>
</organism>
<proteinExistence type="predicted"/>
<name>A0A6H2EKR9_9ACTO</name>
<dbReference type="AlphaFoldDB" id="A0A6H2EKR9"/>
<dbReference type="SUPFAM" id="SSF52540">
    <property type="entry name" value="P-loop containing nucleoside triphosphate hydrolases"/>
    <property type="match status" value="1"/>
</dbReference>
<gene>
    <name evidence="1" type="ORF">HC352_01525</name>
</gene>
<dbReference type="EMBL" id="CP050804">
    <property type="protein sequence ID" value="QJC21327.1"/>
    <property type="molecule type" value="Genomic_DNA"/>
</dbReference>
<dbReference type="Gene3D" id="3.40.50.300">
    <property type="entry name" value="P-loop containing nucleotide triphosphate hydrolases"/>
    <property type="match status" value="1"/>
</dbReference>
<evidence type="ECO:0000313" key="1">
    <source>
        <dbReference type="EMBL" id="QJC21327.1"/>
    </source>
</evidence>
<keyword evidence="2" id="KW-1185">Reference proteome</keyword>
<dbReference type="Proteomes" id="UP000502298">
    <property type="component" value="Chromosome"/>
</dbReference>
<sequence length="394" mass="42762">MSVLLCLSSELDSAVLAHLAETGEAHLIVRRCADMVEVLAGARARIGTLAIISEDMEYLDVTTVSQLRQYVGVAVVASTHPHGNIIDDIRSLGDVEVLAPQAHEIAERIRSAKLVESPRSFDGDYLAEQKRATAGKLVAFWGPEGSHGRSSLVRDCSVVLAGHSQLLVVDGDTVSPSLAQFFDVAESSGLIGLARMIDQGRNIDCDVMLSSVPKIFGSVKLLAGMNTGQRWREISRPVADRIWPLVTNTYGNVVVDIAGGLDQRIERMDRWALTRSVVANADIMLHIACATPIGLRRLIEHWDALADQHQESHGNEAIVLTALRSSALGPQPLSQAREVLAAVGIKDVPVFGIRDERSRLDRALIGGQAMPVMFPKSGYSRDIARVCSWISDRI</sequence>
<evidence type="ECO:0000313" key="2">
    <source>
        <dbReference type="Proteomes" id="UP000502298"/>
    </source>
</evidence>